<comment type="caution">
    <text evidence="1">The sequence shown here is derived from an EMBL/GenBank/DDBJ whole genome shotgun (WGS) entry which is preliminary data.</text>
</comment>
<protein>
    <submittedName>
        <fullName evidence="1">Uncharacterized protein</fullName>
    </submittedName>
</protein>
<proteinExistence type="predicted"/>
<evidence type="ECO:0000313" key="2">
    <source>
        <dbReference type="Proteomes" id="UP000324800"/>
    </source>
</evidence>
<name>A0A5J4VRC1_9EUKA</name>
<sequence length="68" mass="8097">MLFWDTCMKLNNCFLQNYFNIFLIVLSDYCPEFNEVIRGENKVIAQLAFGDGAPYDFDDKLLNFQIWM</sequence>
<reference evidence="1 2" key="1">
    <citation type="submission" date="2019-03" db="EMBL/GenBank/DDBJ databases">
        <title>Single cell metagenomics reveals metabolic interactions within the superorganism composed of flagellate Streblomastix strix and complex community of Bacteroidetes bacteria on its surface.</title>
        <authorList>
            <person name="Treitli S.C."/>
            <person name="Kolisko M."/>
            <person name="Husnik F."/>
            <person name="Keeling P."/>
            <person name="Hampl V."/>
        </authorList>
    </citation>
    <scope>NUCLEOTIDE SEQUENCE [LARGE SCALE GENOMIC DNA]</scope>
    <source>
        <strain evidence="1">ST1C</strain>
    </source>
</reference>
<gene>
    <name evidence="1" type="ORF">EZS28_019392</name>
</gene>
<dbReference type="Proteomes" id="UP000324800">
    <property type="component" value="Unassembled WGS sequence"/>
</dbReference>
<dbReference type="AlphaFoldDB" id="A0A5J4VRC1"/>
<accession>A0A5J4VRC1</accession>
<organism evidence="1 2">
    <name type="scientific">Streblomastix strix</name>
    <dbReference type="NCBI Taxonomy" id="222440"/>
    <lineage>
        <taxon>Eukaryota</taxon>
        <taxon>Metamonada</taxon>
        <taxon>Preaxostyla</taxon>
        <taxon>Oxymonadida</taxon>
        <taxon>Streblomastigidae</taxon>
        <taxon>Streblomastix</taxon>
    </lineage>
</organism>
<dbReference type="EMBL" id="SNRW01005435">
    <property type="protein sequence ID" value="KAA6385082.1"/>
    <property type="molecule type" value="Genomic_DNA"/>
</dbReference>
<evidence type="ECO:0000313" key="1">
    <source>
        <dbReference type="EMBL" id="KAA6385082.1"/>
    </source>
</evidence>